<keyword evidence="1" id="KW-0808">Transferase</keyword>
<keyword evidence="2" id="KW-1185">Reference proteome</keyword>
<accession>A0A4P6K6K8</accession>
<name>A0A4P6K6K8_KTERU</name>
<organism evidence="1 2">
    <name type="scientific">Ktedonosporobacter rubrisoli</name>
    <dbReference type="NCBI Taxonomy" id="2509675"/>
    <lineage>
        <taxon>Bacteria</taxon>
        <taxon>Bacillati</taxon>
        <taxon>Chloroflexota</taxon>
        <taxon>Ktedonobacteria</taxon>
        <taxon>Ktedonobacterales</taxon>
        <taxon>Ktedonosporobacteraceae</taxon>
        <taxon>Ktedonosporobacter</taxon>
    </lineage>
</organism>
<dbReference type="SUPFAM" id="SSF53756">
    <property type="entry name" value="UDP-Glycosyltransferase/glycogen phosphorylase"/>
    <property type="match status" value="1"/>
</dbReference>
<proteinExistence type="predicted"/>
<dbReference type="Proteomes" id="UP000290365">
    <property type="component" value="Chromosome"/>
</dbReference>
<reference evidence="1 2" key="1">
    <citation type="submission" date="2019-01" db="EMBL/GenBank/DDBJ databases">
        <title>Ktedonosporobacter rubrisoli SCAWS-G2.</title>
        <authorList>
            <person name="Huang Y."/>
            <person name="Yan B."/>
        </authorList>
    </citation>
    <scope>NUCLEOTIDE SEQUENCE [LARGE SCALE GENOMIC DNA]</scope>
    <source>
        <strain evidence="1 2">SCAWS-G2</strain>
    </source>
</reference>
<dbReference type="EMBL" id="CP035758">
    <property type="protein sequence ID" value="QBD83246.1"/>
    <property type="molecule type" value="Genomic_DNA"/>
</dbReference>
<sequence>MGICPRQGQTRFQTQSDKPNLEKDSIYALKISIGMIQIRQKEQLMNGKVVVVAWAKHSRRAETLATELGGRLSLQYERRLKGLWLTPLRYIVQGWKTWHFLEQESPEIIVIQAPPVFAALTIALWCKLRAKVSNKPAAYVVDCHSGSFYSRWWTWTIPIQRFLSQRALVTLVASEDALDTLKRWRARGIFLVDGLPELSGASGDIGTQGDARIAVISSFDYDEPLYEIFAAARLLPRVAFYLSGDPQRLPPKLLKQKPENAILTGFLPEDLYSGLLQNVHGLMVLTTEPNILNCGAYEALAMAKPVVVSDWPQMRRCFTRGFIYVKNTPEAIATGVKKMLAERETLTHEIILMRSELMMRRQSWFAELIALLEQRRTDGLATIRNR</sequence>
<dbReference type="OrthoDB" id="6794112at2"/>
<gene>
    <name evidence="1" type="ORF">EPA93_47705</name>
</gene>
<evidence type="ECO:0000313" key="1">
    <source>
        <dbReference type="EMBL" id="QBD83246.1"/>
    </source>
</evidence>
<dbReference type="AlphaFoldDB" id="A0A4P6K6K8"/>
<dbReference type="KEGG" id="kbs:EPA93_47705"/>
<protein>
    <submittedName>
        <fullName evidence="1">Glycosyltransferase</fullName>
    </submittedName>
</protein>
<dbReference type="Pfam" id="PF13692">
    <property type="entry name" value="Glyco_trans_1_4"/>
    <property type="match status" value="1"/>
</dbReference>
<dbReference type="Gene3D" id="3.40.50.2000">
    <property type="entry name" value="Glycogen Phosphorylase B"/>
    <property type="match status" value="1"/>
</dbReference>
<evidence type="ECO:0000313" key="2">
    <source>
        <dbReference type="Proteomes" id="UP000290365"/>
    </source>
</evidence>
<dbReference type="GO" id="GO:0016740">
    <property type="term" value="F:transferase activity"/>
    <property type="evidence" value="ECO:0007669"/>
    <property type="project" value="UniProtKB-KW"/>
</dbReference>